<evidence type="ECO:0000256" key="1">
    <source>
        <dbReference type="SAM" id="Phobius"/>
    </source>
</evidence>
<gene>
    <name evidence="2" type="ORF">H8S54_02570</name>
</gene>
<feature type="transmembrane region" description="Helical" evidence="1">
    <location>
        <begin position="12"/>
        <end position="31"/>
    </location>
</feature>
<name>A0A8I0A7R8_9FIRM</name>
<keyword evidence="2" id="KW-0067">ATP-binding</keyword>
<keyword evidence="1" id="KW-0812">Transmembrane</keyword>
<dbReference type="SUPFAM" id="SSF55874">
    <property type="entry name" value="ATPase domain of HSP90 chaperone/DNA topoisomerase II/histidine kinase"/>
    <property type="match status" value="1"/>
</dbReference>
<organism evidence="2 3">
    <name type="scientific">Blautia segnis</name>
    <dbReference type="NCBI Taxonomy" id="2763030"/>
    <lineage>
        <taxon>Bacteria</taxon>
        <taxon>Bacillati</taxon>
        <taxon>Bacillota</taxon>
        <taxon>Clostridia</taxon>
        <taxon>Lachnospirales</taxon>
        <taxon>Lachnospiraceae</taxon>
        <taxon>Blautia</taxon>
    </lineage>
</organism>
<proteinExistence type="predicted"/>
<evidence type="ECO:0000313" key="3">
    <source>
        <dbReference type="Proteomes" id="UP000652847"/>
    </source>
</evidence>
<keyword evidence="1" id="KW-0472">Membrane</keyword>
<dbReference type="GO" id="GO:0005524">
    <property type="term" value="F:ATP binding"/>
    <property type="evidence" value="ECO:0007669"/>
    <property type="project" value="UniProtKB-KW"/>
</dbReference>
<feature type="transmembrane region" description="Helical" evidence="1">
    <location>
        <begin position="80"/>
        <end position="98"/>
    </location>
</feature>
<sequence length="426" mass="49004">MANFVECSIRMQNIIMVALEICLVLEFVLILLRVTQSAGLKRIVAAITLFVFSFLVMTMLLNDHQYSMGKPDHSPIFPKLPAVLVLCGVIGMGLYLIWRILKERKQENAILSSWSVYEAVDNVPCGVCFADTFGRIIFCNSKMREVSQMMTGMQLQDYEILHQAIHSENSRPGIVTISLDNSVFYFPNGKVWMFQEYYLQGKELENYKQAVAIDVSEIYYNSEEIKANNESLKMFNRKLEEMYEKIDDKIREQETLAMKMQVHDNFGRSLFMIRRILENKENTSCMNKQLDVLKEQVYILTNMIVENMEDLYQNTEKQAREMGIIIHMKGKVPENSNYRILIDRAVRECVTNCARHAQGSEVNVIIEDDSGEYTVRITNNGDIPDKNAKEGGGLSALRRALEIENCSMITVFEPVFCLLLKLPKVK</sequence>
<dbReference type="AlphaFoldDB" id="A0A8I0A7R8"/>
<evidence type="ECO:0000313" key="2">
    <source>
        <dbReference type="EMBL" id="MBC5650034.1"/>
    </source>
</evidence>
<accession>A0A8I0A7R8</accession>
<protein>
    <submittedName>
        <fullName evidence="2">ATP-binding protein</fullName>
    </submittedName>
</protein>
<comment type="caution">
    <text evidence="2">The sequence shown here is derived from an EMBL/GenBank/DDBJ whole genome shotgun (WGS) entry which is preliminary data.</text>
</comment>
<keyword evidence="1" id="KW-1133">Transmembrane helix</keyword>
<keyword evidence="3" id="KW-1185">Reference proteome</keyword>
<dbReference type="InterPro" id="IPR036890">
    <property type="entry name" value="HATPase_C_sf"/>
</dbReference>
<dbReference type="EMBL" id="JACOOT010000006">
    <property type="protein sequence ID" value="MBC5650034.1"/>
    <property type="molecule type" value="Genomic_DNA"/>
</dbReference>
<dbReference type="Proteomes" id="UP000652847">
    <property type="component" value="Unassembled WGS sequence"/>
</dbReference>
<dbReference type="Gene3D" id="3.30.565.10">
    <property type="entry name" value="Histidine kinase-like ATPase, C-terminal domain"/>
    <property type="match status" value="1"/>
</dbReference>
<feature type="transmembrane region" description="Helical" evidence="1">
    <location>
        <begin position="43"/>
        <end position="60"/>
    </location>
</feature>
<reference evidence="2 3" key="1">
    <citation type="submission" date="2020-08" db="EMBL/GenBank/DDBJ databases">
        <title>Genome public.</title>
        <authorList>
            <person name="Liu C."/>
            <person name="Sun Q."/>
        </authorList>
    </citation>
    <scope>NUCLEOTIDE SEQUENCE [LARGE SCALE GENOMIC DNA]</scope>
    <source>
        <strain evidence="2 3">BX17</strain>
    </source>
</reference>
<keyword evidence="2" id="KW-0547">Nucleotide-binding</keyword>